<accession>A0ABY2D262</accession>
<protein>
    <submittedName>
        <fullName evidence="3">FecR family protein</fullName>
    </submittedName>
</protein>
<keyword evidence="4" id="KW-1185">Reference proteome</keyword>
<feature type="signal peptide" evidence="1">
    <location>
        <begin position="1"/>
        <end position="18"/>
    </location>
</feature>
<proteinExistence type="predicted"/>
<sequence>MQGKWIMLSCLLAGAACAADHAGEVVFALGDVTVRQGQTVRPLHTGDKVYAGDLLQTGSNGHVHVRTVDQGFLSVRPASRLFIEQYRYEAAQPASSSIRFRLEQGVMRSVTGKGGQAAKGNFRLNTPVAAIGIRGTDFSVYTDRSETRVSVQQGGVAVSPFTDTCRAEAAGPCAGQSVANLYAGISDQILRLRLQDGRPVILHDASHSLSPESVAPPLPEEKASQPTETAHVAKAMPLPLSDLQLVDVMAGKQDLLPSDTSSPAPGPVPQSLARLDWGRWAGQAGAGSDATYEPIYNDPAGRYTLVRTRQPLALPERGSFDFKLAAADAEVRMGESRVAAAEVSNARLTVDFGKREFHTSLTVTSEALSSPVDLKATGGGVSQDGRLNANQYYQGNMRVRGALSGDGRQAGYIFSHAINEGGLKVVGATQWKRSP</sequence>
<reference evidence="3 4" key="1">
    <citation type="submission" date="2019-03" db="EMBL/GenBank/DDBJ databases">
        <title>Genomic Encyclopedia of Type Strains, Phase IV (KMG-IV): sequencing the most valuable type-strain genomes for metagenomic binning, comparative biology and taxonomic classification.</title>
        <authorList>
            <person name="Goeker M."/>
        </authorList>
    </citation>
    <scope>NUCLEOTIDE SEQUENCE [LARGE SCALE GENOMIC DNA]</scope>
    <source>
        <strain evidence="3 4">DSM 18507</strain>
    </source>
</reference>
<gene>
    <name evidence="3" type="ORF">EV669_102266</name>
</gene>
<dbReference type="Pfam" id="PF04773">
    <property type="entry name" value="FecR"/>
    <property type="match status" value="1"/>
</dbReference>
<dbReference type="PANTHER" id="PTHR38731">
    <property type="entry name" value="LIPL45-RELATED LIPOPROTEIN-RELATED"/>
    <property type="match status" value="1"/>
</dbReference>
<dbReference type="Gene3D" id="2.60.120.1440">
    <property type="match status" value="1"/>
</dbReference>
<feature type="domain" description="FecR protein" evidence="2">
    <location>
        <begin position="54"/>
        <end position="156"/>
    </location>
</feature>
<evidence type="ECO:0000259" key="2">
    <source>
        <dbReference type="Pfam" id="PF04773"/>
    </source>
</evidence>
<evidence type="ECO:0000313" key="4">
    <source>
        <dbReference type="Proteomes" id="UP000294801"/>
    </source>
</evidence>
<dbReference type="PANTHER" id="PTHR38731:SF3">
    <property type="entry name" value="BLL6125 PROTEIN"/>
    <property type="match status" value="1"/>
</dbReference>
<dbReference type="EMBL" id="SMDA01000002">
    <property type="protein sequence ID" value="TCW32967.1"/>
    <property type="molecule type" value="Genomic_DNA"/>
</dbReference>
<evidence type="ECO:0000313" key="3">
    <source>
        <dbReference type="EMBL" id="TCW32967.1"/>
    </source>
</evidence>
<name>A0ABY2D262_GULMO</name>
<dbReference type="PROSITE" id="PS51257">
    <property type="entry name" value="PROKAR_LIPOPROTEIN"/>
    <property type="match status" value="1"/>
</dbReference>
<comment type="caution">
    <text evidence="3">The sequence shown here is derived from an EMBL/GenBank/DDBJ whole genome shotgun (WGS) entry which is preliminary data.</text>
</comment>
<organism evidence="3 4">
    <name type="scientific">Gulbenkiania mobilis</name>
    <dbReference type="NCBI Taxonomy" id="397457"/>
    <lineage>
        <taxon>Bacteria</taxon>
        <taxon>Pseudomonadati</taxon>
        <taxon>Pseudomonadota</taxon>
        <taxon>Betaproteobacteria</taxon>
        <taxon>Neisseriales</taxon>
        <taxon>Chromobacteriaceae</taxon>
        <taxon>Gulbenkiania</taxon>
    </lineage>
</organism>
<feature type="chain" id="PRO_5045935258" evidence="1">
    <location>
        <begin position="19"/>
        <end position="435"/>
    </location>
</feature>
<keyword evidence="1" id="KW-0732">Signal</keyword>
<dbReference type="InterPro" id="IPR006860">
    <property type="entry name" value="FecR"/>
</dbReference>
<evidence type="ECO:0000256" key="1">
    <source>
        <dbReference type="SAM" id="SignalP"/>
    </source>
</evidence>
<dbReference type="Proteomes" id="UP000294801">
    <property type="component" value="Unassembled WGS sequence"/>
</dbReference>